<dbReference type="Pfam" id="PF17757">
    <property type="entry name" value="UvrB_inter"/>
    <property type="match status" value="1"/>
</dbReference>
<dbReference type="CDD" id="cd17916">
    <property type="entry name" value="DEXHc_UvrB"/>
    <property type="match status" value="1"/>
</dbReference>
<evidence type="ECO:0000313" key="17">
    <source>
        <dbReference type="EMBL" id="HIU99766.1"/>
    </source>
</evidence>
<comment type="caution">
    <text evidence="17">The sequence shown here is derived from an EMBL/GenBank/DDBJ whole genome shotgun (WGS) entry which is preliminary data.</text>
</comment>
<dbReference type="Gene3D" id="4.10.860.10">
    <property type="entry name" value="UVR domain"/>
    <property type="match status" value="1"/>
</dbReference>
<evidence type="ECO:0000259" key="16">
    <source>
        <dbReference type="PROSITE" id="PS51194"/>
    </source>
</evidence>
<name>A0A9D1NBW0_9FIRM</name>
<keyword evidence="12 13" id="KW-0742">SOS response</keyword>
<gene>
    <name evidence="12 17" type="primary">uvrB</name>
    <name evidence="17" type="ORF">IAB14_01470</name>
</gene>
<dbReference type="PROSITE" id="PS50151">
    <property type="entry name" value="UVR"/>
    <property type="match status" value="1"/>
</dbReference>
<feature type="short sequence motif" description="Beta-hairpin" evidence="12">
    <location>
        <begin position="93"/>
        <end position="116"/>
    </location>
</feature>
<feature type="domain" description="Helicase C-terminal" evidence="16">
    <location>
        <begin position="431"/>
        <end position="597"/>
    </location>
</feature>
<protein>
    <recommendedName>
        <fullName evidence="11 12">UvrABC system protein B</fullName>
        <shortName evidence="12">Protein UvrB</shortName>
    </recommendedName>
    <alternativeName>
        <fullName evidence="12">Excinuclease ABC subunit B</fullName>
    </alternativeName>
</protein>
<evidence type="ECO:0000256" key="4">
    <source>
        <dbReference type="ARBA" id="ARBA00022741"/>
    </source>
</evidence>
<accession>A0A9D1NBW0</accession>
<comment type="domain">
    <text evidence="12">The beta-hairpin motif is involved in DNA binding.</text>
</comment>
<organism evidence="17 18">
    <name type="scientific">Candidatus Stercoripulliclostridium merdipullorum</name>
    <dbReference type="NCBI Taxonomy" id="2840952"/>
    <lineage>
        <taxon>Bacteria</taxon>
        <taxon>Bacillati</taxon>
        <taxon>Bacillota</taxon>
        <taxon>Clostridia</taxon>
        <taxon>Eubacteriales</taxon>
        <taxon>Candidatus Stercoripulliclostridium</taxon>
    </lineage>
</organism>
<dbReference type="GO" id="GO:0009432">
    <property type="term" value="P:SOS response"/>
    <property type="evidence" value="ECO:0007669"/>
    <property type="project" value="UniProtKB-UniRule"/>
</dbReference>
<dbReference type="SUPFAM" id="SSF52540">
    <property type="entry name" value="P-loop containing nucleoside triphosphate hydrolases"/>
    <property type="match status" value="2"/>
</dbReference>
<reference evidence="17" key="1">
    <citation type="submission" date="2020-10" db="EMBL/GenBank/DDBJ databases">
        <authorList>
            <person name="Gilroy R."/>
        </authorList>
    </citation>
    <scope>NUCLEOTIDE SEQUENCE</scope>
    <source>
        <strain evidence="17">23406</strain>
    </source>
</reference>
<evidence type="ECO:0000256" key="2">
    <source>
        <dbReference type="ARBA" id="ARBA00008533"/>
    </source>
</evidence>
<comment type="similarity">
    <text evidence="2 12 13">Belongs to the UvrB family.</text>
</comment>
<comment type="subcellular location">
    <subcellularLocation>
        <location evidence="1 12 13">Cytoplasm</location>
    </subcellularLocation>
</comment>
<evidence type="ECO:0000256" key="10">
    <source>
        <dbReference type="ARBA" id="ARBA00026033"/>
    </source>
</evidence>
<evidence type="ECO:0000256" key="11">
    <source>
        <dbReference type="ARBA" id="ARBA00029504"/>
    </source>
</evidence>
<keyword evidence="4 12" id="KW-0547">Nucleotide-binding</keyword>
<dbReference type="GO" id="GO:0005524">
    <property type="term" value="F:ATP binding"/>
    <property type="evidence" value="ECO:0007669"/>
    <property type="project" value="UniProtKB-UniRule"/>
</dbReference>
<feature type="binding site" evidence="12">
    <location>
        <begin position="40"/>
        <end position="47"/>
    </location>
    <ligand>
        <name>ATP</name>
        <dbReference type="ChEBI" id="CHEBI:30616"/>
    </ligand>
</feature>
<evidence type="ECO:0000313" key="18">
    <source>
        <dbReference type="Proteomes" id="UP000886891"/>
    </source>
</evidence>
<evidence type="ECO:0000256" key="1">
    <source>
        <dbReference type="ARBA" id="ARBA00004496"/>
    </source>
</evidence>
<evidence type="ECO:0000256" key="7">
    <source>
        <dbReference type="ARBA" id="ARBA00022840"/>
    </source>
</evidence>
<dbReference type="AlphaFoldDB" id="A0A9D1NBW0"/>
<dbReference type="Proteomes" id="UP000886891">
    <property type="component" value="Unassembled WGS sequence"/>
</dbReference>
<dbReference type="PANTHER" id="PTHR24029">
    <property type="entry name" value="UVRABC SYSTEM PROTEIN B"/>
    <property type="match status" value="1"/>
</dbReference>
<keyword evidence="3 12" id="KW-0963">Cytoplasm</keyword>
<dbReference type="PROSITE" id="PS51192">
    <property type="entry name" value="HELICASE_ATP_BIND_1"/>
    <property type="match status" value="1"/>
</dbReference>
<dbReference type="InterPro" id="IPR014001">
    <property type="entry name" value="Helicase_ATP-bd"/>
</dbReference>
<feature type="domain" description="Helicase ATP-binding" evidence="15">
    <location>
        <begin position="27"/>
        <end position="162"/>
    </location>
</feature>
<dbReference type="InterPro" id="IPR041471">
    <property type="entry name" value="UvrB_inter"/>
</dbReference>
<dbReference type="InterPro" id="IPR036876">
    <property type="entry name" value="UVR_dom_sf"/>
</dbReference>
<evidence type="ECO:0000259" key="15">
    <source>
        <dbReference type="PROSITE" id="PS51192"/>
    </source>
</evidence>
<dbReference type="GO" id="GO:0009381">
    <property type="term" value="F:excinuclease ABC activity"/>
    <property type="evidence" value="ECO:0007669"/>
    <property type="project" value="UniProtKB-UniRule"/>
</dbReference>
<dbReference type="InterPro" id="IPR001943">
    <property type="entry name" value="UVR_dom"/>
</dbReference>
<sequence length="655" mass="75007">MEHHRFQLQSEYSPCGDQQQAIDSLTEGLMRGDRTQVLLGVTGSGKTFTMANIIRNVGKPALVIAHNKTLAAQLCNEFRELFPHNRVEYFVSYYDYYQPEAYIPRSDTYIEKEIALNDEIDKLRHSATSSLGERDDVIVVASVSCIYGLGAPEEYYRNVVSIRPGDRIERDELIDRLVKVQYKRSDIDFMRSTFRVRGDALEIFPSGNSSIALRVEFFDDEIERIVEFDVTSAKTLSELKHAAIFPASHYVVGDEKIEATLEQIRADMKERVAYFEERGKLIEAQRIRERVSYDLEMIKEMGYCNGIENYSRYFDGRKPGEPPFTLMDYFPDDFVLFVDESHITLPQVRGMYNGDRARKTNLVDYGFRLPAAFDNRPLNFEEFDHRIKQMICVSATPAPYELERAQNVAEQLIRPTGLVDPPITVRKTEGQIDDLISEINTAIEENGRVLVTTLTKRMAESLTDYLKERHIKVQYMHSDVDTLERIDIITKLRKGEIDVIVGINLLREGLDIPEVLLVAILDADKEGFLRSRTSLIQTVGRAARNKDARVILYADTITGSMREAMEETERRREKQQAYNRLHGIEPRTIVKPIANTLVISKKAEADSEKLSKREIGAEIERLRGLMAQASAAYDFETAIVLRDRIAALKNARNKK</sequence>
<evidence type="ECO:0000256" key="13">
    <source>
        <dbReference type="RuleBase" id="RU003587"/>
    </source>
</evidence>
<dbReference type="InterPro" id="IPR006935">
    <property type="entry name" value="Helicase/UvrB_N"/>
</dbReference>
<dbReference type="EMBL" id="DVOH01000013">
    <property type="protein sequence ID" value="HIU99766.1"/>
    <property type="molecule type" value="Genomic_DNA"/>
</dbReference>
<evidence type="ECO:0000259" key="14">
    <source>
        <dbReference type="PROSITE" id="PS50151"/>
    </source>
</evidence>
<dbReference type="PROSITE" id="PS51194">
    <property type="entry name" value="HELICASE_CTER"/>
    <property type="match status" value="1"/>
</dbReference>
<keyword evidence="6 12" id="KW-0228">DNA excision</keyword>
<dbReference type="InterPro" id="IPR004807">
    <property type="entry name" value="UvrB"/>
</dbReference>
<evidence type="ECO:0000256" key="6">
    <source>
        <dbReference type="ARBA" id="ARBA00022769"/>
    </source>
</evidence>
<evidence type="ECO:0000256" key="3">
    <source>
        <dbReference type="ARBA" id="ARBA00022490"/>
    </source>
</evidence>
<reference evidence="17" key="2">
    <citation type="journal article" date="2021" name="PeerJ">
        <title>Extensive microbial diversity within the chicken gut microbiome revealed by metagenomics and culture.</title>
        <authorList>
            <person name="Gilroy R."/>
            <person name="Ravi A."/>
            <person name="Getino M."/>
            <person name="Pursley I."/>
            <person name="Horton D.L."/>
            <person name="Alikhan N.F."/>
            <person name="Baker D."/>
            <person name="Gharbi K."/>
            <person name="Hall N."/>
            <person name="Watson M."/>
            <person name="Adriaenssens E.M."/>
            <person name="Foster-Nyarko E."/>
            <person name="Jarju S."/>
            <person name="Secka A."/>
            <person name="Antonio M."/>
            <person name="Oren A."/>
            <person name="Chaudhuri R.R."/>
            <person name="La Ragione R."/>
            <person name="Hildebrand F."/>
            <person name="Pallen M.J."/>
        </authorList>
    </citation>
    <scope>NUCLEOTIDE SEQUENCE</scope>
    <source>
        <strain evidence="17">23406</strain>
    </source>
</reference>
<dbReference type="GO" id="GO:0005737">
    <property type="term" value="C:cytoplasm"/>
    <property type="evidence" value="ECO:0007669"/>
    <property type="project" value="UniProtKB-SubCell"/>
</dbReference>
<dbReference type="GO" id="GO:0006289">
    <property type="term" value="P:nucleotide-excision repair"/>
    <property type="evidence" value="ECO:0007669"/>
    <property type="project" value="UniProtKB-UniRule"/>
</dbReference>
<dbReference type="Pfam" id="PF04851">
    <property type="entry name" value="ResIII"/>
    <property type="match status" value="1"/>
</dbReference>
<dbReference type="NCBIfam" id="NF003673">
    <property type="entry name" value="PRK05298.1"/>
    <property type="match status" value="1"/>
</dbReference>
<proteinExistence type="inferred from homology"/>
<dbReference type="PANTHER" id="PTHR24029:SF0">
    <property type="entry name" value="UVRABC SYSTEM PROTEIN B"/>
    <property type="match status" value="1"/>
</dbReference>
<dbReference type="GO" id="GO:0009380">
    <property type="term" value="C:excinuclease repair complex"/>
    <property type="evidence" value="ECO:0007669"/>
    <property type="project" value="InterPro"/>
</dbReference>
<dbReference type="InterPro" id="IPR024759">
    <property type="entry name" value="UvrB_YAD/RRR_dom"/>
</dbReference>
<keyword evidence="9 12" id="KW-0234">DNA repair</keyword>
<dbReference type="Pfam" id="PF00271">
    <property type="entry name" value="Helicase_C"/>
    <property type="match status" value="1"/>
</dbReference>
<evidence type="ECO:0000256" key="12">
    <source>
        <dbReference type="HAMAP-Rule" id="MF_00204"/>
    </source>
</evidence>
<dbReference type="SMART" id="SM00487">
    <property type="entry name" value="DEXDc"/>
    <property type="match status" value="1"/>
</dbReference>
<evidence type="ECO:0000256" key="5">
    <source>
        <dbReference type="ARBA" id="ARBA00022763"/>
    </source>
</evidence>
<keyword evidence="7 12" id="KW-0067">ATP-binding</keyword>
<dbReference type="InterPro" id="IPR027417">
    <property type="entry name" value="P-loop_NTPase"/>
</dbReference>
<evidence type="ECO:0000256" key="8">
    <source>
        <dbReference type="ARBA" id="ARBA00022881"/>
    </source>
</evidence>
<dbReference type="GO" id="GO:0016887">
    <property type="term" value="F:ATP hydrolysis activity"/>
    <property type="evidence" value="ECO:0007669"/>
    <property type="project" value="InterPro"/>
</dbReference>
<keyword evidence="8 12" id="KW-0267">Excision nuclease</keyword>
<dbReference type="Gene3D" id="3.40.50.300">
    <property type="entry name" value="P-loop containing nucleotide triphosphate hydrolases"/>
    <property type="match status" value="3"/>
</dbReference>
<keyword evidence="5 12" id="KW-0227">DNA damage</keyword>
<dbReference type="Pfam" id="PF02151">
    <property type="entry name" value="UVR"/>
    <property type="match status" value="1"/>
</dbReference>
<dbReference type="Pfam" id="PF12344">
    <property type="entry name" value="UvrB"/>
    <property type="match status" value="1"/>
</dbReference>
<comment type="subunit">
    <text evidence="10 12 13">Forms a heterotetramer with UvrA during the search for lesions. Interacts with UvrC in an incision complex.</text>
</comment>
<feature type="domain" description="UVR" evidence="14">
    <location>
        <begin position="616"/>
        <end position="651"/>
    </location>
</feature>
<dbReference type="SMART" id="SM00490">
    <property type="entry name" value="HELICc"/>
    <property type="match status" value="1"/>
</dbReference>
<dbReference type="SUPFAM" id="SSF46600">
    <property type="entry name" value="C-terminal UvrC-binding domain of UvrB"/>
    <property type="match status" value="1"/>
</dbReference>
<dbReference type="InterPro" id="IPR001650">
    <property type="entry name" value="Helicase_C-like"/>
</dbReference>
<dbReference type="NCBIfam" id="TIGR00631">
    <property type="entry name" value="uvrb"/>
    <property type="match status" value="1"/>
</dbReference>
<dbReference type="CDD" id="cd18790">
    <property type="entry name" value="SF2_C_UvrB"/>
    <property type="match status" value="1"/>
</dbReference>
<dbReference type="GO" id="GO:0003677">
    <property type="term" value="F:DNA binding"/>
    <property type="evidence" value="ECO:0007669"/>
    <property type="project" value="UniProtKB-UniRule"/>
</dbReference>
<evidence type="ECO:0000256" key="9">
    <source>
        <dbReference type="ARBA" id="ARBA00023204"/>
    </source>
</evidence>
<dbReference type="HAMAP" id="MF_00204">
    <property type="entry name" value="UvrB"/>
    <property type="match status" value="1"/>
</dbReference>
<comment type="function">
    <text evidence="12">The UvrABC repair system catalyzes the recognition and processing of DNA lesions. A damage recognition complex composed of 2 UvrA and 2 UvrB subunits scans DNA for abnormalities. Upon binding of the UvrA(2)B(2) complex to a putative damaged site, the DNA wraps around one UvrB monomer. DNA wrap is dependent on ATP binding by UvrB and probably causes local melting of the DNA helix, facilitating insertion of UvrB beta-hairpin between the DNA strands. Then UvrB probes one DNA strand for the presence of a lesion. If a lesion is found the UvrA subunits dissociate and the UvrB-DNA preincision complex is formed. This complex is subsequently bound by UvrC and the second UvrB is released. If no lesion is found, the DNA wraps around the other UvrB subunit that will check the other stand for damage.</text>
</comment>